<dbReference type="OrthoDB" id="443318at2759"/>
<evidence type="ECO:0000313" key="8">
    <source>
        <dbReference type="EMBL" id="PSS36874.1"/>
    </source>
</evidence>
<dbReference type="Gene3D" id="1.10.287.410">
    <property type="match status" value="1"/>
</dbReference>
<comment type="similarity">
    <text evidence="1 7">Belongs to the peptidase S10 family.</text>
</comment>
<dbReference type="AlphaFoldDB" id="A0A2R6S3L4"/>
<dbReference type="InterPro" id="IPR001563">
    <property type="entry name" value="Peptidase_S10"/>
</dbReference>
<organism evidence="8 9">
    <name type="scientific">Hermanssonia centrifuga</name>
    <dbReference type="NCBI Taxonomy" id="98765"/>
    <lineage>
        <taxon>Eukaryota</taxon>
        <taxon>Fungi</taxon>
        <taxon>Dikarya</taxon>
        <taxon>Basidiomycota</taxon>
        <taxon>Agaricomycotina</taxon>
        <taxon>Agaricomycetes</taxon>
        <taxon>Polyporales</taxon>
        <taxon>Meruliaceae</taxon>
        <taxon>Hermanssonia</taxon>
    </lineage>
</organism>
<keyword evidence="5 7" id="KW-0378">Hydrolase</keyword>
<dbReference type="PANTHER" id="PTHR11802">
    <property type="entry name" value="SERINE PROTEASE FAMILY S10 SERINE CARBOXYPEPTIDASE"/>
    <property type="match status" value="1"/>
</dbReference>
<evidence type="ECO:0000256" key="7">
    <source>
        <dbReference type="RuleBase" id="RU361156"/>
    </source>
</evidence>
<keyword evidence="3 7" id="KW-0645">Protease</keyword>
<name>A0A2R6S3L4_9APHY</name>
<dbReference type="EMBL" id="MLYV02000095">
    <property type="protein sequence ID" value="PSS36874.1"/>
    <property type="molecule type" value="Genomic_DNA"/>
</dbReference>
<dbReference type="PANTHER" id="PTHR11802:SF113">
    <property type="entry name" value="SERINE CARBOXYPEPTIDASE CTSA-4.1"/>
    <property type="match status" value="1"/>
</dbReference>
<dbReference type="InterPro" id="IPR029058">
    <property type="entry name" value="AB_hydrolase_fold"/>
</dbReference>
<dbReference type="Proteomes" id="UP000186601">
    <property type="component" value="Unassembled WGS sequence"/>
</dbReference>
<dbReference type="EC" id="3.4.16.-" evidence="7"/>
<dbReference type="Pfam" id="PF00450">
    <property type="entry name" value="Peptidase_S10"/>
    <property type="match status" value="1"/>
</dbReference>
<dbReference type="GO" id="GO:0006508">
    <property type="term" value="P:proteolysis"/>
    <property type="evidence" value="ECO:0007669"/>
    <property type="project" value="UniProtKB-KW"/>
</dbReference>
<protein>
    <recommendedName>
        <fullName evidence="7">Carboxypeptidase</fullName>
        <ecNumber evidence="7">3.4.16.-</ecNumber>
    </recommendedName>
</protein>
<dbReference type="PRINTS" id="PR00724">
    <property type="entry name" value="CRBOXYPTASEC"/>
</dbReference>
<evidence type="ECO:0000256" key="3">
    <source>
        <dbReference type="ARBA" id="ARBA00022670"/>
    </source>
</evidence>
<evidence type="ECO:0000256" key="6">
    <source>
        <dbReference type="ARBA" id="ARBA00023180"/>
    </source>
</evidence>
<comment type="caution">
    <text evidence="8">The sequence shown here is derived from an EMBL/GenBank/DDBJ whole genome shotgun (WGS) entry which is preliminary data.</text>
</comment>
<reference evidence="8 9" key="1">
    <citation type="submission" date="2018-02" db="EMBL/GenBank/DDBJ databases">
        <title>Genome sequence of the basidiomycete white-rot fungus Phlebia centrifuga.</title>
        <authorList>
            <person name="Granchi Z."/>
            <person name="Peng M."/>
            <person name="de Vries R.P."/>
            <person name="Hilden K."/>
            <person name="Makela M.R."/>
            <person name="Grigoriev I."/>
            <person name="Riley R."/>
        </authorList>
    </citation>
    <scope>NUCLEOTIDE SEQUENCE [LARGE SCALE GENOMIC DNA]</scope>
    <source>
        <strain evidence="8 9">FBCC195</strain>
    </source>
</reference>
<dbReference type="STRING" id="98765.A0A2R6S3L4"/>
<dbReference type="InterPro" id="IPR033124">
    <property type="entry name" value="Ser_caboxypep_his_AS"/>
</dbReference>
<keyword evidence="6" id="KW-0325">Glycoprotein</keyword>
<evidence type="ECO:0000256" key="2">
    <source>
        <dbReference type="ARBA" id="ARBA00022645"/>
    </source>
</evidence>
<evidence type="ECO:0000313" key="9">
    <source>
        <dbReference type="Proteomes" id="UP000186601"/>
    </source>
</evidence>
<dbReference type="InterPro" id="IPR018202">
    <property type="entry name" value="Ser_caboxypep_ser_AS"/>
</dbReference>
<dbReference type="PROSITE" id="PS00131">
    <property type="entry name" value="CARBOXYPEPT_SER_SER"/>
    <property type="match status" value="1"/>
</dbReference>
<keyword evidence="4 7" id="KW-0732">Signal</keyword>
<sequence>MLRLASILCLVSSAFAQLGGVQYSFIPPTDVNFSIPTLHLSSITAEDTFHSLSHPHFPAHQVRVKKTSFCDPTVNVYTGYLDVDYGAKHMFFYFFESRRDPANDDVMMWINGGPGCSSATGLLMELGPCRIDMKNVSSNGTVWNPYSWNNEANIFFLDQPVGVGYSYADYGETVETTEDAARNVHAFISIFFETFNQFSGRPIHLSGESYGGRYLPAFASYIHDQNQVAKAAGRPTINLTSVLIGNGITDISTLYAGRYEIECGTAALESPFQTISNCVRMKIALPRCNAAMKRSCVDSFDSMDCRAAVAFCDAELSTNYHASGRNVYDISKMCLGDSLCYLEQSVIADYLNRPDIRQLLGAESTNNFTGCSREVGLNFNSHMDKYAVPSQYYVAGLLERGIPMLIYAGTYDWQCNWVANKLWVDKLEWTGKDSYNTEEWRDWFVDGEKAGETKSAGVLTFVTIRGAGHMVPFDKPAESFAMVSRWLGKDNM</sequence>
<proteinExistence type="inferred from homology"/>
<keyword evidence="9" id="KW-1185">Reference proteome</keyword>
<dbReference type="Gene3D" id="3.40.50.1820">
    <property type="entry name" value="alpha/beta hydrolase"/>
    <property type="match status" value="1"/>
</dbReference>
<gene>
    <name evidence="8" type="ORF">PHLCEN_2v1302</name>
</gene>
<dbReference type="GO" id="GO:0004185">
    <property type="term" value="F:serine-type carboxypeptidase activity"/>
    <property type="evidence" value="ECO:0007669"/>
    <property type="project" value="UniProtKB-UniRule"/>
</dbReference>
<evidence type="ECO:0000256" key="1">
    <source>
        <dbReference type="ARBA" id="ARBA00009431"/>
    </source>
</evidence>
<keyword evidence="2 7" id="KW-0121">Carboxypeptidase</keyword>
<feature type="chain" id="PRO_5015212800" description="Carboxypeptidase" evidence="7">
    <location>
        <begin position="17"/>
        <end position="492"/>
    </location>
</feature>
<dbReference type="GO" id="GO:0000324">
    <property type="term" value="C:fungal-type vacuole"/>
    <property type="evidence" value="ECO:0007669"/>
    <property type="project" value="TreeGrafter"/>
</dbReference>
<evidence type="ECO:0000256" key="5">
    <source>
        <dbReference type="ARBA" id="ARBA00022801"/>
    </source>
</evidence>
<accession>A0A2R6S3L4</accession>
<evidence type="ECO:0000256" key="4">
    <source>
        <dbReference type="ARBA" id="ARBA00022729"/>
    </source>
</evidence>
<dbReference type="PROSITE" id="PS00560">
    <property type="entry name" value="CARBOXYPEPT_SER_HIS"/>
    <property type="match status" value="1"/>
</dbReference>
<feature type="signal peptide" evidence="7">
    <location>
        <begin position="1"/>
        <end position="16"/>
    </location>
</feature>
<dbReference type="SUPFAM" id="SSF53474">
    <property type="entry name" value="alpha/beta-Hydrolases"/>
    <property type="match status" value="1"/>
</dbReference>